<dbReference type="SUPFAM" id="SSF55729">
    <property type="entry name" value="Acyl-CoA N-acyltransferases (Nat)"/>
    <property type="match status" value="1"/>
</dbReference>
<dbReference type="AlphaFoldDB" id="A0A542W1A0"/>
<comment type="caution">
    <text evidence="4">The sequence shown here is derived from an EMBL/GenBank/DDBJ whole genome shotgun (WGS) entry which is preliminary data.</text>
</comment>
<dbReference type="Gene3D" id="3.40.630.30">
    <property type="match status" value="1"/>
</dbReference>
<dbReference type="OrthoDB" id="275336at2"/>
<dbReference type="EMBL" id="VFOF01000001">
    <property type="protein sequence ID" value="TQL17361.1"/>
    <property type="molecule type" value="Genomic_DNA"/>
</dbReference>
<gene>
    <name evidence="4" type="ORF">FBY58_0940</name>
</gene>
<evidence type="ECO:0000256" key="2">
    <source>
        <dbReference type="ARBA" id="ARBA00023315"/>
    </source>
</evidence>
<accession>A0A542W1A0</accession>
<reference evidence="4 5" key="1">
    <citation type="submission" date="2019-06" db="EMBL/GenBank/DDBJ databases">
        <title>Genome sequencing of Zymomonas mobilis strains for genetic engineering and biofuel applications.</title>
        <authorList>
            <person name="Teravest M."/>
        </authorList>
    </citation>
    <scope>NUCLEOTIDE SEQUENCE [LARGE SCALE GENOMIC DNA]</scope>
    <source>
        <strain evidence="4 5">AN0101</strain>
    </source>
</reference>
<dbReference type="InterPro" id="IPR000182">
    <property type="entry name" value="GNAT_dom"/>
</dbReference>
<organism evidence="4 5">
    <name type="scientific">Zymomonas mobilis</name>
    <dbReference type="NCBI Taxonomy" id="542"/>
    <lineage>
        <taxon>Bacteria</taxon>
        <taxon>Pseudomonadati</taxon>
        <taxon>Pseudomonadota</taxon>
        <taxon>Alphaproteobacteria</taxon>
        <taxon>Sphingomonadales</taxon>
        <taxon>Zymomonadaceae</taxon>
        <taxon>Zymomonas</taxon>
    </lineage>
</organism>
<feature type="domain" description="N-acetyltransferase" evidence="3">
    <location>
        <begin position="45"/>
        <end position="197"/>
    </location>
</feature>
<evidence type="ECO:0000313" key="4">
    <source>
        <dbReference type="EMBL" id="TQL17361.1"/>
    </source>
</evidence>
<keyword evidence="1 4" id="KW-0808">Transferase</keyword>
<sequence length="203" mass="23721">MTILSLEKGQIASVITALEMTSRPDISIQPQNTDILDAENQRYHLEYWQNPETAPYLDLFRQIGSPWLWFSRLELDSSELQALITHPKIEIYRLRDQDQQIIGLVELDFRQEGQCEIVFFGLSSACLGKKLGHPMMRHTLSKAWRPDVRRVWLHSCSLDHPAALRFYQKHQFRPFQRMIEIHEDPRLTGLLPKEAAPHIPVID</sequence>
<dbReference type="Proteomes" id="UP000316887">
    <property type="component" value="Unassembled WGS sequence"/>
</dbReference>
<proteinExistence type="predicted"/>
<dbReference type="InterPro" id="IPR016181">
    <property type="entry name" value="Acyl_CoA_acyltransferase"/>
</dbReference>
<dbReference type="PROSITE" id="PS51186">
    <property type="entry name" value="GNAT"/>
    <property type="match status" value="1"/>
</dbReference>
<dbReference type="GO" id="GO:0016747">
    <property type="term" value="F:acyltransferase activity, transferring groups other than amino-acyl groups"/>
    <property type="evidence" value="ECO:0007669"/>
    <property type="project" value="InterPro"/>
</dbReference>
<keyword evidence="2" id="KW-0012">Acyltransferase</keyword>
<dbReference type="PANTHER" id="PTHR43800:SF1">
    <property type="entry name" value="PEPTIDYL-LYSINE N-ACETYLTRANSFERASE YJAB"/>
    <property type="match status" value="1"/>
</dbReference>
<dbReference type="CDD" id="cd04301">
    <property type="entry name" value="NAT_SF"/>
    <property type="match status" value="1"/>
</dbReference>
<dbReference type="Pfam" id="PF00583">
    <property type="entry name" value="Acetyltransf_1"/>
    <property type="match status" value="1"/>
</dbReference>
<name>A0A542W1A0_ZYMMB</name>
<evidence type="ECO:0000256" key="1">
    <source>
        <dbReference type="ARBA" id="ARBA00022679"/>
    </source>
</evidence>
<dbReference type="RefSeq" id="WP_141919707.1">
    <property type="nucleotide sequence ID" value="NZ_VFOF01000001.1"/>
</dbReference>
<evidence type="ECO:0000313" key="5">
    <source>
        <dbReference type="Proteomes" id="UP000316887"/>
    </source>
</evidence>
<dbReference type="PANTHER" id="PTHR43800">
    <property type="entry name" value="PEPTIDYL-LYSINE N-ACETYLTRANSFERASE YJAB"/>
    <property type="match status" value="1"/>
</dbReference>
<evidence type="ECO:0000259" key="3">
    <source>
        <dbReference type="PROSITE" id="PS51186"/>
    </source>
</evidence>
<protein>
    <submittedName>
        <fullName evidence="4">Acetyltransferase (GNAT) family protein</fullName>
    </submittedName>
</protein>